<comment type="function">
    <text evidence="8 11">Allows the formation of correctly charged Asn-tRNA(Asn) or Gln-tRNA(Gln) through the transamidation of misacylated Asp-tRNA(Asn) or Glu-tRNA(Gln) in organisms which lack either or both of asparaginyl-tRNA or glutaminyl-tRNA synthetases. The reaction takes place in the presence of glutamine and ATP through an activated phospho-Asp-tRNA(Asn) or phospho-Glu-tRNA(Gln).</text>
</comment>
<comment type="subunit">
    <text evidence="2 11">Heterotrimer of A, B and C subunits.</text>
</comment>
<dbReference type="SUPFAM" id="SSF55931">
    <property type="entry name" value="Glutamine synthetase/guanido kinase"/>
    <property type="match status" value="1"/>
</dbReference>
<dbReference type="NCBIfam" id="NF004014">
    <property type="entry name" value="PRK05477.1-4"/>
    <property type="match status" value="1"/>
</dbReference>
<dbReference type="InterPro" id="IPR004413">
    <property type="entry name" value="GatB"/>
</dbReference>
<evidence type="ECO:0000313" key="13">
    <source>
        <dbReference type="EMBL" id="RZN65567.1"/>
    </source>
</evidence>
<dbReference type="SMART" id="SM00845">
    <property type="entry name" value="GatB_Yqey"/>
    <property type="match status" value="1"/>
</dbReference>
<dbReference type="InterPro" id="IPR023168">
    <property type="entry name" value="GatB_Yqey_C_2"/>
</dbReference>
<dbReference type="NCBIfam" id="NF004012">
    <property type="entry name" value="PRK05477.1-2"/>
    <property type="match status" value="1"/>
</dbReference>
<evidence type="ECO:0000256" key="4">
    <source>
        <dbReference type="ARBA" id="ARBA00022598"/>
    </source>
</evidence>
<evidence type="ECO:0000256" key="2">
    <source>
        <dbReference type="ARBA" id="ARBA00011123"/>
    </source>
</evidence>
<dbReference type="GO" id="GO:0016740">
    <property type="term" value="F:transferase activity"/>
    <property type="evidence" value="ECO:0007669"/>
    <property type="project" value="UniProtKB-KW"/>
</dbReference>
<dbReference type="GO" id="GO:0050566">
    <property type="term" value="F:asparaginyl-tRNA synthase (glutamine-hydrolyzing) activity"/>
    <property type="evidence" value="ECO:0007669"/>
    <property type="project" value="RHEA"/>
</dbReference>
<dbReference type="GO" id="GO:0006412">
    <property type="term" value="P:translation"/>
    <property type="evidence" value="ECO:0007669"/>
    <property type="project" value="UniProtKB-UniRule"/>
</dbReference>
<dbReference type="Gene3D" id="1.10.150.380">
    <property type="entry name" value="GatB domain, N-terminal subdomain"/>
    <property type="match status" value="1"/>
</dbReference>
<dbReference type="HAMAP" id="MF_00121">
    <property type="entry name" value="GatB"/>
    <property type="match status" value="1"/>
</dbReference>
<dbReference type="Pfam" id="PF02637">
    <property type="entry name" value="GatB_Yqey"/>
    <property type="match status" value="1"/>
</dbReference>
<dbReference type="InterPro" id="IPR006075">
    <property type="entry name" value="Asn/Gln-tRNA_Trfase_suB/E_cat"/>
</dbReference>
<comment type="catalytic activity">
    <reaction evidence="9 11">
        <text>L-aspartyl-tRNA(Asn) + L-glutamine + ATP + H2O = L-asparaginyl-tRNA(Asn) + L-glutamate + ADP + phosphate + 2 H(+)</text>
        <dbReference type="Rhea" id="RHEA:14513"/>
        <dbReference type="Rhea" id="RHEA-COMP:9674"/>
        <dbReference type="Rhea" id="RHEA-COMP:9677"/>
        <dbReference type="ChEBI" id="CHEBI:15377"/>
        <dbReference type="ChEBI" id="CHEBI:15378"/>
        <dbReference type="ChEBI" id="CHEBI:29985"/>
        <dbReference type="ChEBI" id="CHEBI:30616"/>
        <dbReference type="ChEBI" id="CHEBI:43474"/>
        <dbReference type="ChEBI" id="CHEBI:58359"/>
        <dbReference type="ChEBI" id="CHEBI:78515"/>
        <dbReference type="ChEBI" id="CHEBI:78516"/>
        <dbReference type="ChEBI" id="CHEBI:456216"/>
    </reaction>
</comment>
<reference evidence="13 14" key="1">
    <citation type="journal article" date="2019" name="Nat. Microbiol.">
        <title>Wide diversity of methane and short-chain alkane metabolisms in uncultured archaea.</title>
        <authorList>
            <person name="Borrel G."/>
            <person name="Adam P.S."/>
            <person name="McKay L.J."/>
            <person name="Chen L.X."/>
            <person name="Sierra-Garcia I.N."/>
            <person name="Sieber C.M."/>
            <person name="Letourneur Q."/>
            <person name="Ghozlane A."/>
            <person name="Andersen G.L."/>
            <person name="Li W.J."/>
            <person name="Hallam S.J."/>
            <person name="Muyzer G."/>
            <person name="de Oliveira V.M."/>
            <person name="Inskeep W.P."/>
            <person name="Banfield J.F."/>
            <person name="Gribaldo S."/>
        </authorList>
    </citation>
    <scope>NUCLEOTIDE SEQUENCE [LARGE SCALE GENOMIC DNA]</scope>
    <source>
        <strain evidence="13">NM1a</strain>
    </source>
</reference>
<dbReference type="NCBIfam" id="TIGR00133">
    <property type="entry name" value="gatB"/>
    <property type="match status" value="1"/>
</dbReference>
<dbReference type="InterPro" id="IPR042114">
    <property type="entry name" value="GatB_C_1"/>
</dbReference>
<dbReference type="GO" id="GO:0070681">
    <property type="term" value="P:glutaminyl-tRNAGln biosynthesis via transamidation"/>
    <property type="evidence" value="ECO:0007669"/>
    <property type="project" value="TreeGrafter"/>
</dbReference>
<dbReference type="AlphaFoldDB" id="A0A520KU11"/>
<evidence type="ECO:0000256" key="10">
    <source>
        <dbReference type="ARBA" id="ARBA00047913"/>
    </source>
</evidence>
<accession>A0A520KU11</accession>
<dbReference type="SUPFAM" id="SSF89095">
    <property type="entry name" value="GatB/YqeY motif"/>
    <property type="match status" value="1"/>
</dbReference>
<evidence type="ECO:0000256" key="6">
    <source>
        <dbReference type="ARBA" id="ARBA00022840"/>
    </source>
</evidence>
<evidence type="ECO:0000256" key="1">
    <source>
        <dbReference type="ARBA" id="ARBA00005306"/>
    </source>
</evidence>
<dbReference type="PANTHER" id="PTHR11659">
    <property type="entry name" value="GLUTAMYL-TRNA GLN AMIDOTRANSFERASE SUBUNIT B MITOCHONDRIAL AND PROKARYOTIC PET112-RELATED"/>
    <property type="match status" value="1"/>
</dbReference>
<dbReference type="Pfam" id="PF02934">
    <property type="entry name" value="GatB_N"/>
    <property type="match status" value="1"/>
</dbReference>
<dbReference type="InterPro" id="IPR003789">
    <property type="entry name" value="Asn/Gln_tRNA_amidoTrase-B-like"/>
</dbReference>
<keyword evidence="5 11" id="KW-0547">Nucleotide-binding</keyword>
<feature type="domain" description="Asn/Gln amidotransferase" evidence="12">
    <location>
        <begin position="335"/>
        <end position="480"/>
    </location>
</feature>
<organism evidence="13 14">
    <name type="scientific">Methanoliparum thermophilum</name>
    <dbReference type="NCBI Taxonomy" id="2491083"/>
    <lineage>
        <taxon>Archaea</taxon>
        <taxon>Methanobacteriati</taxon>
        <taxon>Methanobacteriota</taxon>
        <taxon>Candidatus Methanoliparia</taxon>
        <taxon>Candidatus Methanoliparales</taxon>
        <taxon>Candidatus Methanoliparaceae</taxon>
        <taxon>Candidatus Methanoliparum</taxon>
    </lineage>
</organism>
<comment type="similarity">
    <text evidence="1 11">Belongs to the GatB/GatE family. GatB subfamily.</text>
</comment>
<dbReference type="EC" id="6.3.5.-" evidence="11"/>
<evidence type="ECO:0000259" key="12">
    <source>
        <dbReference type="SMART" id="SM00845"/>
    </source>
</evidence>
<keyword evidence="4 11" id="KW-0436">Ligase</keyword>
<comment type="caution">
    <text evidence="13">The sequence shown here is derived from an EMBL/GenBank/DDBJ whole genome shotgun (WGS) entry which is preliminary data.</text>
</comment>
<gene>
    <name evidence="11 13" type="primary">gatB</name>
    <name evidence="13" type="ORF">EF806_01175</name>
</gene>
<dbReference type="Gene3D" id="1.10.10.410">
    <property type="match status" value="1"/>
</dbReference>
<evidence type="ECO:0000256" key="3">
    <source>
        <dbReference type="ARBA" id="ARBA00016923"/>
    </source>
</evidence>
<keyword evidence="7 11" id="KW-0648">Protein biosynthesis</keyword>
<keyword evidence="6 11" id="KW-0067">ATP-binding</keyword>
<evidence type="ECO:0000256" key="9">
    <source>
        <dbReference type="ARBA" id="ARBA00047380"/>
    </source>
</evidence>
<dbReference type="PANTHER" id="PTHR11659:SF0">
    <property type="entry name" value="GLUTAMYL-TRNA(GLN) AMIDOTRANSFERASE SUBUNIT B, MITOCHONDRIAL"/>
    <property type="match status" value="1"/>
</dbReference>
<dbReference type="GO" id="GO:0005524">
    <property type="term" value="F:ATP binding"/>
    <property type="evidence" value="ECO:0007669"/>
    <property type="project" value="UniProtKB-KW"/>
</dbReference>
<dbReference type="GO" id="GO:0050567">
    <property type="term" value="F:glutaminyl-tRNA synthase (glutamine-hydrolyzing) activity"/>
    <property type="evidence" value="ECO:0007669"/>
    <property type="project" value="UniProtKB-UniRule"/>
</dbReference>
<dbReference type="EMBL" id="RXIF01000002">
    <property type="protein sequence ID" value="RZN65567.1"/>
    <property type="molecule type" value="Genomic_DNA"/>
</dbReference>
<evidence type="ECO:0000256" key="11">
    <source>
        <dbReference type="HAMAP-Rule" id="MF_00121"/>
    </source>
</evidence>
<dbReference type="Proteomes" id="UP000317158">
    <property type="component" value="Unassembled WGS sequence"/>
</dbReference>
<evidence type="ECO:0000256" key="8">
    <source>
        <dbReference type="ARBA" id="ARBA00024799"/>
    </source>
</evidence>
<dbReference type="PROSITE" id="PS01234">
    <property type="entry name" value="GATB"/>
    <property type="match status" value="1"/>
</dbReference>
<evidence type="ECO:0000256" key="7">
    <source>
        <dbReference type="ARBA" id="ARBA00022917"/>
    </source>
</evidence>
<evidence type="ECO:0000256" key="5">
    <source>
        <dbReference type="ARBA" id="ARBA00022741"/>
    </source>
</evidence>
<dbReference type="InterPro" id="IPR014746">
    <property type="entry name" value="Gln_synth/guanido_kin_cat_dom"/>
</dbReference>
<protein>
    <recommendedName>
        <fullName evidence="3 11">Aspartyl/glutamyl-tRNA(Asn/Gln) amidotransferase subunit B</fullName>
        <shortName evidence="11">Asp/Glu-ADT subunit B</shortName>
        <ecNumber evidence="11">6.3.5.-</ecNumber>
    </recommendedName>
</protein>
<comment type="catalytic activity">
    <reaction evidence="10 11">
        <text>L-glutamyl-tRNA(Gln) + L-glutamine + ATP + H2O = L-glutaminyl-tRNA(Gln) + L-glutamate + ADP + phosphate + H(+)</text>
        <dbReference type="Rhea" id="RHEA:17521"/>
        <dbReference type="Rhea" id="RHEA-COMP:9681"/>
        <dbReference type="Rhea" id="RHEA-COMP:9684"/>
        <dbReference type="ChEBI" id="CHEBI:15377"/>
        <dbReference type="ChEBI" id="CHEBI:15378"/>
        <dbReference type="ChEBI" id="CHEBI:29985"/>
        <dbReference type="ChEBI" id="CHEBI:30616"/>
        <dbReference type="ChEBI" id="CHEBI:43474"/>
        <dbReference type="ChEBI" id="CHEBI:58359"/>
        <dbReference type="ChEBI" id="CHEBI:78520"/>
        <dbReference type="ChEBI" id="CHEBI:78521"/>
        <dbReference type="ChEBI" id="CHEBI:456216"/>
    </reaction>
</comment>
<dbReference type="InterPro" id="IPR017959">
    <property type="entry name" value="Asn/Gln-tRNA_amidoTrfase_suB/E"/>
</dbReference>
<dbReference type="InterPro" id="IPR018027">
    <property type="entry name" value="Asn/Gln_amidotransferase"/>
</dbReference>
<keyword evidence="13" id="KW-0808">Transferase</keyword>
<proteinExistence type="inferred from homology"/>
<evidence type="ECO:0000313" key="14">
    <source>
        <dbReference type="Proteomes" id="UP000317158"/>
    </source>
</evidence>
<dbReference type="InterPro" id="IPR017958">
    <property type="entry name" value="Gln-tRNA_amidoTrfase_suB_CS"/>
</dbReference>
<sequence>MHENPQPNEINPDSDVIIGLEIHVQLNKLKSKLFCGCSTSYHNSEPNTHTCPVCLGLPGSLPALNKKAVEFGIKVALALECKLLDQTLFYRKNYFYPDLPKGYQISQYDFPLAKDGRVTITTDAGEKVIRINRVHIEEDPAKLMHIGGMGHSKYTLVDYNRSGMPLLEIVTEPDLRSPKEARRFLDKLRSILDYLDVFDGNLEGAMRIDANISLKGGGRTEVKNISSHKGVEKALLYEKTRHKNLRMKNIHIKRETRHYDEQRGITILLRTKEEEEDYRYFPEPDIPLMNVKEWETRLRNEIPELPDAKRQRFIKEYGIKEEHARSLTSDIAIANYFEIISKEIDPSVAASWIADVVKGELNYRDINIKESNLTADKMIRILKKFVLGEITDRNMVELIREIIDSGKDPEEIIKKRGFGKVGEDEVLLLVKKVIEENPDAVKDYRNKNDKALNYLVGKVMALSKGRSDPKEVINLLRKYI</sequence>
<name>A0A520KU11_METT2</name>